<evidence type="ECO:0000313" key="7">
    <source>
        <dbReference type="Proteomes" id="UP000316621"/>
    </source>
</evidence>
<gene>
    <name evidence="6" type="ORF">C5167_048376</name>
</gene>
<dbReference type="EMBL" id="CM010722">
    <property type="protein sequence ID" value="RZC72901.1"/>
    <property type="molecule type" value="Genomic_DNA"/>
</dbReference>
<dbReference type="InterPro" id="IPR016140">
    <property type="entry name" value="Bifunc_inhib/LTP/seed_store"/>
</dbReference>
<dbReference type="GO" id="GO:0005576">
    <property type="term" value="C:extracellular region"/>
    <property type="evidence" value="ECO:0007669"/>
    <property type="project" value="UniProtKB-SubCell"/>
</dbReference>
<dbReference type="Gene3D" id="1.10.110.10">
    <property type="entry name" value="Plant lipid-transfer and hydrophobic proteins"/>
    <property type="match status" value="1"/>
</dbReference>
<comment type="similarity">
    <text evidence="3">Belongs to the A9/FIL1 family.</text>
</comment>
<dbReference type="AlphaFoldDB" id="A0A4Y7KL57"/>
<dbReference type="Pfam" id="PF00234">
    <property type="entry name" value="Tryp_alpha_amyl"/>
    <property type="match status" value="1"/>
</dbReference>
<keyword evidence="7" id="KW-1185">Reference proteome</keyword>
<dbReference type="OMA" id="ECGNDLA"/>
<evidence type="ECO:0000259" key="5">
    <source>
        <dbReference type="SMART" id="SM00499"/>
    </source>
</evidence>
<keyword evidence="2" id="KW-0964">Secreted</keyword>
<evidence type="ECO:0000313" key="6">
    <source>
        <dbReference type="EMBL" id="RZC72901.1"/>
    </source>
</evidence>
<dbReference type="SUPFAM" id="SSF47699">
    <property type="entry name" value="Bifunctional inhibitor/lipid-transfer protein/seed storage 2S albumin"/>
    <property type="match status" value="1"/>
</dbReference>
<evidence type="ECO:0000256" key="2">
    <source>
        <dbReference type="ARBA" id="ARBA00022525"/>
    </source>
</evidence>
<dbReference type="PANTHER" id="PTHR35501">
    <property type="entry name" value="PROTEIN YY1"/>
    <property type="match status" value="1"/>
</dbReference>
<dbReference type="InterPro" id="IPR036312">
    <property type="entry name" value="Bifun_inhib/LTP/seed_sf"/>
</dbReference>
<keyword evidence="4" id="KW-0732">Signal</keyword>
<dbReference type="Proteomes" id="UP000316621">
    <property type="component" value="Chromosome 8"/>
</dbReference>
<evidence type="ECO:0000256" key="3">
    <source>
        <dbReference type="ARBA" id="ARBA00038300"/>
    </source>
</evidence>
<sequence>MAGINKSGVSSLYYPSAALFLMLMTLGAEIKSVRSQSCFQDITNLNVCAPFVLPGQGVALPTAECCGALQRVDQSCICNTLRIAARIPRACNLPALTCGDAPEKDGKWVVRDNESKIAGVSP</sequence>
<feature type="domain" description="Bifunctional inhibitor/plant lipid transfer protein/seed storage helical" evidence="5">
    <location>
        <begin position="38"/>
        <end position="98"/>
    </location>
</feature>
<dbReference type="SMART" id="SM00499">
    <property type="entry name" value="AAI"/>
    <property type="match status" value="1"/>
</dbReference>
<reference evidence="6 7" key="1">
    <citation type="journal article" date="2018" name="Science">
        <title>The opium poppy genome and morphinan production.</title>
        <authorList>
            <person name="Guo L."/>
            <person name="Winzer T."/>
            <person name="Yang X."/>
            <person name="Li Y."/>
            <person name="Ning Z."/>
            <person name="He Z."/>
            <person name="Teodor R."/>
            <person name="Lu Y."/>
            <person name="Bowser T.A."/>
            <person name="Graham I.A."/>
            <person name="Ye K."/>
        </authorList>
    </citation>
    <scope>NUCLEOTIDE SEQUENCE [LARGE SCALE GENOMIC DNA]</scope>
    <source>
        <strain evidence="7">cv. HN1</strain>
        <tissue evidence="6">Leaves</tissue>
    </source>
</reference>
<comment type="subcellular location">
    <subcellularLocation>
        <location evidence="1">Secreted</location>
    </subcellularLocation>
</comment>
<accession>A0A4Y7KL57</accession>
<evidence type="ECO:0000256" key="1">
    <source>
        <dbReference type="ARBA" id="ARBA00004613"/>
    </source>
</evidence>
<dbReference type="Gramene" id="RZC72901">
    <property type="protein sequence ID" value="RZC72901"/>
    <property type="gene ID" value="C5167_048376"/>
</dbReference>
<name>A0A4Y7KL57_PAPSO</name>
<organism evidence="6 7">
    <name type="scientific">Papaver somniferum</name>
    <name type="common">Opium poppy</name>
    <dbReference type="NCBI Taxonomy" id="3469"/>
    <lineage>
        <taxon>Eukaryota</taxon>
        <taxon>Viridiplantae</taxon>
        <taxon>Streptophyta</taxon>
        <taxon>Embryophyta</taxon>
        <taxon>Tracheophyta</taxon>
        <taxon>Spermatophyta</taxon>
        <taxon>Magnoliopsida</taxon>
        <taxon>Ranunculales</taxon>
        <taxon>Papaveraceae</taxon>
        <taxon>Papaveroideae</taxon>
        <taxon>Papaver</taxon>
    </lineage>
</organism>
<protein>
    <recommendedName>
        <fullName evidence="5">Bifunctional inhibitor/plant lipid transfer protein/seed storage helical domain-containing protein</fullName>
    </recommendedName>
</protein>
<dbReference type="STRING" id="3469.A0A4Y7KL57"/>
<feature type="chain" id="PRO_5021490642" description="Bifunctional inhibitor/plant lipid transfer protein/seed storage helical domain-containing protein" evidence="4">
    <location>
        <begin position="36"/>
        <end position="122"/>
    </location>
</feature>
<dbReference type="PANTHER" id="PTHR35501:SF3">
    <property type="entry name" value="PROTEIN YY1"/>
    <property type="match status" value="1"/>
</dbReference>
<feature type="signal peptide" evidence="4">
    <location>
        <begin position="1"/>
        <end position="35"/>
    </location>
</feature>
<proteinExistence type="inferred from homology"/>
<dbReference type="OrthoDB" id="1873458at2759"/>
<evidence type="ECO:0000256" key="4">
    <source>
        <dbReference type="SAM" id="SignalP"/>
    </source>
</evidence>